<feature type="transmembrane region" description="Helical" evidence="8">
    <location>
        <begin position="380"/>
        <end position="402"/>
    </location>
</feature>
<keyword evidence="4 8" id="KW-1133">Transmembrane helix</keyword>
<accession>A0AAW0MCJ4</accession>
<dbReference type="Gene3D" id="3.80.10.10">
    <property type="entry name" value="Ribonuclease Inhibitor"/>
    <property type="match status" value="1"/>
</dbReference>
<dbReference type="InterPro" id="IPR032675">
    <property type="entry name" value="LRR_dom_sf"/>
</dbReference>
<dbReference type="InterPro" id="IPR046956">
    <property type="entry name" value="RLP23-like"/>
</dbReference>
<keyword evidence="2 8" id="KW-0812">Transmembrane</keyword>
<evidence type="ECO:0000256" key="6">
    <source>
        <dbReference type="ARBA" id="ARBA00023170"/>
    </source>
</evidence>
<keyword evidence="6" id="KW-0675">Receptor</keyword>
<comment type="subcellular location">
    <subcellularLocation>
        <location evidence="1">Membrane</location>
        <topology evidence="1">Single-pass type I membrane protein</topology>
    </subcellularLocation>
</comment>
<evidence type="ECO:0000313" key="9">
    <source>
        <dbReference type="EMBL" id="KAK7860996.1"/>
    </source>
</evidence>
<reference evidence="9 10" key="1">
    <citation type="journal article" date="2018" name="Sci. Data">
        <title>The draft genome sequence of cork oak.</title>
        <authorList>
            <person name="Ramos A.M."/>
            <person name="Usie A."/>
            <person name="Barbosa P."/>
            <person name="Barros P.M."/>
            <person name="Capote T."/>
            <person name="Chaves I."/>
            <person name="Simoes F."/>
            <person name="Abreu I."/>
            <person name="Carrasquinho I."/>
            <person name="Faro C."/>
            <person name="Guimaraes J.B."/>
            <person name="Mendonca D."/>
            <person name="Nobrega F."/>
            <person name="Rodrigues L."/>
            <person name="Saibo N.J.M."/>
            <person name="Varela M.C."/>
            <person name="Egas C."/>
            <person name="Matos J."/>
            <person name="Miguel C.M."/>
            <person name="Oliveira M.M."/>
            <person name="Ricardo C.P."/>
            <person name="Goncalves S."/>
        </authorList>
    </citation>
    <scope>NUCLEOTIDE SEQUENCE [LARGE SCALE GENOMIC DNA]</scope>
    <source>
        <strain evidence="10">cv. HL8</strain>
    </source>
</reference>
<dbReference type="Proteomes" id="UP000237347">
    <property type="component" value="Unassembled WGS sequence"/>
</dbReference>
<organism evidence="9 10">
    <name type="scientific">Quercus suber</name>
    <name type="common">Cork oak</name>
    <dbReference type="NCBI Taxonomy" id="58331"/>
    <lineage>
        <taxon>Eukaryota</taxon>
        <taxon>Viridiplantae</taxon>
        <taxon>Streptophyta</taxon>
        <taxon>Embryophyta</taxon>
        <taxon>Tracheophyta</taxon>
        <taxon>Spermatophyta</taxon>
        <taxon>Magnoliopsida</taxon>
        <taxon>eudicotyledons</taxon>
        <taxon>Gunneridae</taxon>
        <taxon>Pentapetalae</taxon>
        <taxon>rosids</taxon>
        <taxon>fabids</taxon>
        <taxon>Fagales</taxon>
        <taxon>Fagaceae</taxon>
        <taxon>Quercus</taxon>
    </lineage>
</organism>
<dbReference type="PANTHER" id="PTHR48063:SF98">
    <property type="entry name" value="LRR RECEPTOR-LIKE SERINE_THREONINE-PROTEIN KINASE FLS2"/>
    <property type="match status" value="1"/>
</dbReference>
<evidence type="ECO:0000256" key="1">
    <source>
        <dbReference type="ARBA" id="ARBA00004479"/>
    </source>
</evidence>
<protein>
    <submittedName>
        <fullName evidence="9">Receptor-like protein eix2</fullName>
    </submittedName>
</protein>
<keyword evidence="3" id="KW-0732">Signal</keyword>
<dbReference type="SUPFAM" id="SSF52058">
    <property type="entry name" value="L domain-like"/>
    <property type="match status" value="1"/>
</dbReference>
<dbReference type="InterPro" id="IPR001611">
    <property type="entry name" value="Leu-rich_rpt"/>
</dbReference>
<proteinExistence type="predicted"/>
<dbReference type="PANTHER" id="PTHR48063">
    <property type="entry name" value="LRR RECEPTOR-LIKE KINASE"/>
    <property type="match status" value="1"/>
</dbReference>
<evidence type="ECO:0000256" key="7">
    <source>
        <dbReference type="ARBA" id="ARBA00023180"/>
    </source>
</evidence>
<dbReference type="Pfam" id="PF00560">
    <property type="entry name" value="LRR_1"/>
    <property type="match status" value="5"/>
</dbReference>
<dbReference type="PROSITE" id="PS51450">
    <property type="entry name" value="LRR"/>
    <property type="match status" value="1"/>
</dbReference>
<dbReference type="GO" id="GO:0016020">
    <property type="term" value="C:membrane"/>
    <property type="evidence" value="ECO:0007669"/>
    <property type="project" value="UniProtKB-SubCell"/>
</dbReference>
<sequence length="442" mass="49840">MSFCKIGPNFPKWLKTQRSLKVLLMSMSGILDKAPSWFWNWASNVDTIDLSGNNIEGDDLKSNHLKGQLPHLSANVEMLNIANNSFFGSISTFLCHEVNRRNILEVLDASNNLLSGKLSHCWMYWQSLVYLNLGSNNLSGRIPYLMVSLVGLKALHLHNNSISGDIPSSLQKCSNLTLIDIGENHFPMTIPLWIGKMPSLQILRRSSGFKGHIPLQICQLSYLRVLDLANNSLSSSIPKCLNLIRAMAMLPDYAYGVNLEYFNDVSLYYVSLMLVPKGNVLEYEGNLRFVKTIDLSSNNLSGSIPIEISFLSKLHFLNLSQNHLTGNIPEIYRLQSFDALSYAGNPNLCGAPLSNNCTKERKSNGDNSLGKAEDESETSWFYIGLGVGLALGFWGICGALFFKRTWRHAYFRFVYDMKDQAYVTTVLKVNWICKKFKKLTFW</sequence>
<evidence type="ECO:0000256" key="5">
    <source>
        <dbReference type="ARBA" id="ARBA00023136"/>
    </source>
</evidence>
<dbReference type="AlphaFoldDB" id="A0AAW0MCJ4"/>
<name>A0AAW0MCJ4_QUESU</name>
<evidence type="ECO:0000256" key="8">
    <source>
        <dbReference type="SAM" id="Phobius"/>
    </source>
</evidence>
<evidence type="ECO:0000256" key="3">
    <source>
        <dbReference type="ARBA" id="ARBA00022729"/>
    </source>
</evidence>
<evidence type="ECO:0000256" key="2">
    <source>
        <dbReference type="ARBA" id="ARBA00022692"/>
    </source>
</evidence>
<comment type="caution">
    <text evidence="9">The sequence shown here is derived from an EMBL/GenBank/DDBJ whole genome shotgun (WGS) entry which is preliminary data.</text>
</comment>
<keyword evidence="10" id="KW-1185">Reference proteome</keyword>
<keyword evidence="5 8" id="KW-0472">Membrane</keyword>
<dbReference type="EMBL" id="PKMF04000004">
    <property type="protein sequence ID" value="KAK7860996.1"/>
    <property type="molecule type" value="Genomic_DNA"/>
</dbReference>
<evidence type="ECO:0000313" key="10">
    <source>
        <dbReference type="Proteomes" id="UP000237347"/>
    </source>
</evidence>
<gene>
    <name evidence="9" type="primary">EIX2_106</name>
    <name evidence="9" type="ORF">CFP56_029299</name>
</gene>
<evidence type="ECO:0000256" key="4">
    <source>
        <dbReference type="ARBA" id="ARBA00022989"/>
    </source>
</evidence>
<keyword evidence="7" id="KW-0325">Glycoprotein</keyword>